<keyword evidence="2" id="KW-1185">Reference proteome</keyword>
<protein>
    <submittedName>
        <fullName evidence="1">Uncharacterized protein</fullName>
    </submittedName>
</protein>
<dbReference type="EMBL" id="PQFF01000019">
    <property type="protein sequence ID" value="RHZ88829.1"/>
    <property type="molecule type" value="Genomic_DNA"/>
</dbReference>
<gene>
    <name evidence="1" type="ORF">Glove_21g198</name>
</gene>
<evidence type="ECO:0000313" key="1">
    <source>
        <dbReference type="EMBL" id="RHZ88829.1"/>
    </source>
</evidence>
<organism evidence="1 2">
    <name type="scientific">Diversispora epigaea</name>
    <dbReference type="NCBI Taxonomy" id="1348612"/>
    <lineage>
        <taxon>Eukaryota</taxon>
        <taxon>Fungi</taxon>
        <taxon>Fungi incertae sedis</taxon>
        <taxon>Mucoromycota</taxon>
        <taxon>Glomeromycotina</taxon>
        <taxon>Glomeromycetes</taxon>
        <taxon>Diversisporales</taxon>
        <taxon>Diversisporaceae</taxon>
        <taxon>Diversispora</taxon>
    </lineage>
</organism>
<proteinExistence type="predicted"/>
<name>A0A397JKC9_9GLOM</name>
<dbReference type="Proteomes" id="UP000266861">
    <property type="component" value="Unassembled WGS sequence"/>
</dbReference>
<accession>A0A397JKC9</accession>
<reference evidence="1 2" key="1">
    <citation type="submission" date="2018-08" db="EMBL/GenBank/DDBJ databases">
        <title>Genome and evolution of the arbuscular mycorrhizal fungus Diversispora epigaea (formerly Glomus versiforme) and its bacterial endosymbionts.</title>
        <authorList>
            <person name="Sun X."/>
            <person name="Fei Z."/>
            <person name="Harrison M."/>
        </authorList>
    </citation>
    <scope>NUCLEOTIDE SEQUENCE [LARGE SCALE GENOMIC DNA]</scope>
    <source>
        <strain evidence="1 2">IT104</strain>
    </source>
</reference>
<comment type="caution">
    <text evidence="1">The sequence shown here is derived from an EMBL/GenBank/DDBJ whole genome shotgun (WGS) entry which is preliminary data.</text>
</comment>
<dbReference type="AlphaFoldDB" id="A0A397JKC9"/>
<sequence>MRYGFDKTRKCKNLLGLNCFYTRNIITINVVIQLMKYSLVNSRKENSVTSSFRNISKWDSLSSNPFSANTRLTPSVP</sequence>
<evidence type="ECO:0000313" key="2">
    <source>
        <dbReference type="Proteomes" id="UP000266861"/>
    </source>
</evidence>